<dbReference type="WBParaSite" id="nRc.2.0.1.t28623-RA">
    <property type="protein sequence ID" value="nRc.2.0.1.t28623-RA"/>
    <property type="gene ID" value="nRc.2.0.1.g28623"/>
</dbReference>
<protein>
    <submittedName>
        <fullName evidence="2">Uncharacterized protein</fullName>
    </submittedName>
</protein>
<reference evidence="2" key="1">
    <citation type="submission" date="2022-11" db="UniProtKB">
        <authorList>
            <consortium name="WormBaseParasite"/>
        </authorList>
    </citation>
    <scope>IDENTIFICATION</scope>
</reference>
<dbReference type="AlphaFoldDB" id="A0A915JRA2"/>
<accession>A0A915JRA2</accession>
<evidence type="ECO:0000313" key="2">
    <source>
        <dbReference type="WBParaSite" id="nRc.2.0.1.t28623-RA"/>
    </source>
</evidence>
<proteinExistence type="predicted"/>
<dbReference type="Proteomes" id="UP000887565">
    <property type="component" value="Unplaced"/>
</dbReference>
<keyword evidence="1" id="KW-1185">Reference proteome</keyword>
<organism evidence="1 2">
    <name type="scientific">Romanomermis culicivorax</name>
    <name type="common">Nematode worm</name>
    <dbReference type="NCBI Taxonomy" id="13658"/>
    <lineage>
        <taxon>Eukaryota</taxon>
        <taxon>Metazoa</taxon>
        <taxon>Ecdysozoa</taxon>
        <taxon>Nematoda</taxon>
        <taxon>Enoplea</taxon>
        <taxon>Dorylaimia</taxon>
        <taxon>Mermithida</taxon>
        <taxon>Mermithoidea</taxon>
        <taxon>Mermithidae</taxon>
        <taxon>Romanomermis</taxon>
    </lineage>
</organism>
<evidence type="ECO:0000313" key="1">
    <source>
        <dbReference type="Proteomes" id="UP000887565"/>
    </source>
</evidence>
<name>A0A915JRA2_ROMCU</name>
<sequence>MKNTKKLFKVSKSVHTKGQLRFLAAYSSLSHNLRSGTRDACCSCWGAVFWLKCLLNAAHECKSSLPQFAEKAKFQKVREFIRSCNYEIRIYESRQMNRKQKINLLPAAWYRQNRQDLKNVWSWRSRCWQAKTSSKRRIARRCLICISSAFLVADRILPNLGSSGCGIIFGKSFSKVVFVKRFRQYSTTIHYLKTISNFRHILAPPNFGEYLEKKHHGLNNSDLGIFLYKKTSTKPTQPKVRFPINRVIVAVGAVVVENVGRRRPTSDGERRRAKILEIITVERSWGVGARFPPPAIIYDFGLDVSV</sequence>